<evidence type="ECO:0000256" key="8">
    <source>
        <dbReference type="ARBA" id="ARBA00023034"/>
    </source>
</evidence>
<evidence type="ECO:0000256" key="9">
    <source>
        <dbReference type="ARBA" id="ARBA00023136"/>
    </source>
</evidence>
<dbReference type="InterPro" id="IPR036291">
    <property type="entry name" value="NAD(P)-bd_dom_sf"/>
</dbReference>
<dbReference type="EMBL" id="JAAKZV010000051">
    <property type="protein sequence ID" value="NGN65081.1"/>
    <property type="molecule type" value="Genomic_DNA"/>
</dbReference>
<evidence type="ECO:0000256" key="7">
    <source>
        <dbReference type="ARBA" id="ARBA00023027"/>
    </source>
</evidence>
<proteinExistence type="predicted"/>
<evidence type="ECO:0000256" key="1">
    <source>
        <dbReference type="ARBA" id="ARBA00001911"/>
    </source>
</evidence>
<dbReference type="Pfam" id="PF01370">
    <property type="entry name" value="Epimerase"/>
    <property type="match status" value="1"/>
</dbReference>
<keyword evidence="7" id="KW-0520">NAD</keyword>
<evidence type="ECO:0000256" key="5">
    <source>
        <dbReference type="ARBA" id="ARBA00022968"/>
    </source>
</evidence>
<dbReference type="GO" id="GO:0070403">
    <property type="term" value="F:NAD+ binding"/>
    <property type="evidence" value="ECO:0007669"/>
    <property type="project" value="InterPro"/>
</dbReference>
<evidence type="ECO:0000313" key="15">
    <source>
        <dbReference type="Proteomes" id="UP000481583"/>
    </source>
</evidence>
<dbReference type="PANTHER" id="PTHR43078">
    <property type="entry name" value="UDP-GLUCURONIC ACID DECARBOXYLASE-RELATED"/>
    <property type="match status" value="1"/>
</dbReference>
<keyword evidence="3" id="KW-0812">Transmembrane</keyword>
<keyword evidence="10" id="KW-0325">Glycoprotein</keyword>
<name>A0A6G4U1G8_9ACTN</name>
<evidence type="ECO:0000256" key="2">
    <source>
        <dbReference type="ARBA" id="ARBA00004323"/>
    </source>
</evidence>
<keyword evidence="15" id="KW-1185">Reference proteome</keyword>
<dbReference type="InterPro" id="IPR001509">
    <property type="entry name" value="Epimerase_deHydtase"/>
</dbReference>
<keyword evidence="8" id="KW-0333">Golgi apparatus</keyword>
<keyword evidence="9" id="KW-0472">Membrane</keyword>
<reference evidence="14 15" key="1">
    <citation type="submission" date="2020-02" db="EMBL/GenBank/DDBJ databases">
        <title>Whole-genome analyses of novel actinobacteria.</title>
        <authorList>
            <person name="Sahin N."/>
        </authorList>
    </citation>
    <scope>NUCLEOTIDE SEQUENCE [LARGE SCALE GENOMIC DNA]</scope>
    <source>
        <strain evidence="14 15">A7024</strain>
    </source>
</reference>
<sequence length="313" mass="33938">MRAVVTGGAGFIGSHLCERLFDSGYDEVWCLDDFSTGRPANVAGLTHRRGFKLVQGDIVHGIGVAGKVDAVLHFASPASPIDYLKRPLYTLRTGAEGTRNALELAARNDARFVLASTSEVYGDPEVHPQTEGYWGNVNPVGPRSCYDEAKRYAEALAAAYVRERGTNAGIIRIFNTFGPRMRAGDGRVVPNLIRQALTGDPMTVTGDGSQTRSLCYVDDLVGGVMRMLGSDIAGPVNLGNPHELSMLELAEWIRELTGSTSGITMIPLPEDDPKRRRPNIELARTKLDWQPSTSVAEGLRRTIAWFADAPSAP</sequence>
<organism evidence="14 15">
    <name type="scientific">Streptomyces coryli</name>
    <dbReference type="NCBI Taxonomy" id="1128680"/>
    <lineage>
        <taxon>Bacteria</taxon>
        <taxon>Bacillati</taxon>
        <taxon>Actinomycetota</taxon>
        <taxon>Actinomycetes</taxon>
        <taxon>Kitasatosporales</taxon>
        <taxon>Streptomycetaceae</taxon>
        <taxon>Streptomyces</taxon>
    </lineage>
</organism>
<dbReference type="FunFam" id="3.40.50.720:FF:000065">
    <property type="entry name" value="UDP-glucuronic acid decarboxylase 1"/>
    <property type="match status" value="1"/>
</dbReference>
<comment type="subcellular location">
    <subcellularLocation>
        <location evidence="2">Golgi apparatus membrane</location>
        <topology evidence="2">Single-pass type II membrane protein</topology>
    </subcellularLocation>
    <subcellularLocation>
        <location evidence="12">Golgi apparatus</location>
        <location evidence="12">Golgi stack membrane</location>
    </subcellularLocation>
</comment>
<dbReference type="CDD" id="cd05230">
    <property type="entry name" value="UGD_SDR_e"/>
    <property type="match status" value="1"/>
</dbReference>
<comment type="cofactor">
    <cofactor evidence="1">
        <name>NAD(+)</name>
        <dbReference type="ChEBI" id="CHEBI:57540"/>
    </cofactor>
</comment>
<evidence type="ECO:0000256" key="3">
    <source>
        <dbReference type="ARBA" id="ARBA00022692"/>
    </source>
</evidence>
<comment type="caution">
    <text evidence="14">The sequence shown here is derived from an EMBL/GenBank/DDBJ whole genome shotgun (WGS) entry which is preliminary data.</text>
</comment>
<dbReference type="SUPFAM" id="SSF51735">
    <property type="entry name" value="NAD(P)-binding Rossmann-fold domains"/>
    <property type="match status" value="1"/>
</dbReference>
<keyword evidence="5" id="KW-0735">Signal-anchor</keyword>
<dbReference type="RefSeq" id="WP_165237166.1">
    <property type="nucleotide sequence ID" value="NZ_JAAKZV010000051.1"/>
</dbReference>
<dbReference type="UniPathway" id="UPA00796">
    <property type="reaction ID" value="UER00771"/>
</dbReference>
<dbReference type="PANTHER" id="PTHR43078:SF6">
    <property type="entry name" value="UDP-GLUCURONIC ACID DECARBOXYLASE 1"/>
    <property type="match status" value="1"/>
</dbReference>
<keyword evidence="4" id="KW-0210">Decarboxylase</keyword>
<dbReference type="GO" id="GO:0033320">
    <property type="term" value="P:UDP-D-xylose biosynthetic process"/>
    <property type="evidence" value="ECO:0007669"/>
    <property type="project" value="UniProtKB-UniPathway"/>
</dbReference>
<gene>
    <name evidence="14" type="ORF">G5C51_14390</name>
</gene>
<dbReference type="AlphaFoldDB" id="A0A6G4U1G8"/>
<dbReference type="Gene3D" id="3.40.50.720">
    <property type="entry name" value="NAD(P)-binding Rossmann-like Domain"/>
    <property type="match status" value="1"/>
</dbReference>
<keyword evidence="11" id="KW-0456">Lyase</keyword>
<evidence type="ECO:0000259" key="13">
    <source>
        <dbReference type="Pfam" id="PF01370"/>
    </source>
</evidence>
<dbReference type="Proteomes" id="UP000481583">
    <property type="component" value="Unassembled WGS sequence"/>
</dbReference>
<dbReference type="InterPro" id="IPR044516">
    <property type="entry name" value="UXS-like"/>
</dbReference>
<evidence type="ECO:0000256" key="11">
    <source>
        <dbReference type="ARBA" id="ARBA00023239"/>
    </source>
</evidence>
<dbReference type="GO" id="GO:0005737">
    <property type="term" value="C:cytoplasm"/>
    <property type="evidence" value="ECO:0007669"/>
    <property type="project" value="TreeGrafter"/>
</dbReference>
<evidence type="ECO:0000256" key="10">
    <source>
        <dbReference type="ARBA" id="ARBA00023180"/>
    </source>
</evidence>
<protein>
    <submittedName>
        <fullName evidence="14">SDR family oxidoreductase</fullName>
    </submittedName>
</protein>
<evidence type="ECO:0000256" key="6">
    <source>
        <dbReference type="ARBA" id="ARBA00022989"/>
    </source>
</evidence>
<accession>A0A6G4U1G8</accession>
<dbReference type="GO" id="GO:0048040">
    <property type="term" value="F:UDP-glucuronate decarboxylase activity"/>
    <property type="evidence" value="ECO:0007669"/>
    <property type="project" value="TreeGrafter"/>
</dbReference>
<evidence type="ECO:0000313" key="14">
    <source>
        <dbReference type="EMBL" id="NGN65081.1"/>
    </source>
</evidence>
<dbReference type="GO" id="GO:0042732">
    <property type="term" value="P:D-xylose metabolic process"/>
    <property type="evidence" value="ECO:0007669"/>
    <property type="project" value="InterPro"/>
</dbReference>
<feature type="domain" description="NAD-dependent epimerase/dehydratase" evidence="13">
    <location>
        <begin position="4"/>
        <end position="230"/>
    </location>
</feature>
<evidence type="ECO:0000256" key="4">
    <source>
        <dbReference type="ARBA" id="ARBA00022793"/>
    </source>
</evidence>
<evidence type="ECO:0000256" key="12">
    <source>
        <dbReference type="ARBA" id="ARBA00037859"/>
    </source>
</evidence>
<keyword evidence="6" id="KW-1133">Transmembrane helix</keyword>